<gene>
    <name evidence="1" type="ORF">U0035_14145</name>
</gene>
<organism evidence="1 2">
    <name type="scientific">Niabella yanshanensis</name>
    <dbReference type="NCBI Taxonomy" id="577386"/>
    <lineage>
        <taxon>Bacteria</taxon>
        <taxon>Pseudomonadati</taxon>
        <taxon>Bacteroidota</taxon>
        <taxon>Chitinophagia</taxon>
        <taxon>Chitinophagales</taxon>
        <taxon>Chitinophagaceae</taxon>
        <taxon>Niabella</taxon>
    </lineage>
</organism>
<protein>
    <recommendedName>
        <fullName evidence="3">Haem-binding uptake Tiki superfamily ChaN domain-containing protein</fullName>
    </recommendedName>
</protein>
<dbReference type="Proteomes" id="UP001325680">
    <property type="component" value="Chromosome"/>
</dbReference>
<dbReference type="EMBL" id="CP139960">
    <property type="protein sequence ID" value="WQD36809.1"/>
    <property type="molecule type" value="Genomic_DNA"/>
</dbReference>
<keyword evidence="2" id="KW-1185">Reference proteome</keyword>
<proteinExistence type="predicted"/>
<evidence type="ECO:0000313" key="2">
    <source>
        <dbReference type="Proteomes" id="UP001325680"/>
    </source>
</evidence>
<accession>A0ABZ0W2M8</accession>
<evidence type="ECO:0008006" key="3">
    <source>
        <dbReference type="Google" id="ProtNLM"/>
    </source>
</evidence>
<sequence length="313" mass="36486">MAQSHSVTIMGNVHYPSKQFNADTLETALERIKPDIILLELDSSLFNKTFDDQYRLKYASRENEPVAVARYIQTHPATTAVPFDFENRDAYRKEKGIKQGQNKIEKLLDSLYNNKLLSKDQSETVENYYALTKTLNAYAEKPIAEFNSLYTDSIAKLRQYYQHHEIKKLIDQRKEFIQRFVTTSSGVTISWRDAYKNLSDFWDLRNKTMAQNIIRVADKYPAKRIVVLTGFFHRYYLLAEIKRQAPHIQLEDFFNLPDSCLTGKTEMLVRHSNVVHIERSKPKYSKKFFDGVGVFHQPANSFHCIVNHPAFIG</sequence>
<evidence type="ECO:0000313" key="1">
    <source>
        <dbReference type="EMBL" id="WQD36809.1"/>
    </source>
</evidence>
<reference evidence="1 2" key="1">
    <citation type="submission" date="2023-12" db="EMBL/GenBank/DDBJ databases">
        <title>Genome sequencing and assembly of bacterial species from a model synthetic community.</title>
        <authorList>
            <person name="Hogle S.L."/>
        </authorList>
    </citation>
    <scope>NUCLEOTIDE SEQUENCE [LARGE SCALE GENOMIC DNA]</scope>
    <source>
        <strain evidence="1 2">HAMBI_3031</strain>
    </source>
</reference>
<dbReference type="RefSeq" id="WP_114790415.1">
    <property type="nucleotide sequence ID" value="NZ_CP139960.1"/>
</dbReference>
<dbReference type="SUPFAM" id="SSF159501">
    <property type="entry name" value="EreA/ChaN-like"/>
    <property type="match status" value="1"/>
</dbReference>
<name>A0ABZ0W2M8_9BACT</name>